<evidence type="ECO:0000256" key="1">
    <source>
        <dbReference type="SAM" id="MobiDB-lite"/>
    </source>
</evidence>
<feature type="region of interest" description="Disordered" evidence="1">
    <location>
        <begin position="118"/>
        <end position="185"/>
    </location>
</feature>
<accession>A0A6L2NMW6</accession>
<comment type="caution">
    <text evidence="2">The sequence shown here is derived from an EMBL/GenBank/DDBJ whole genome shotgun (WGS) entry which is preliminary data.</text>
</comment>
<gene>
    <name evidence="2" type="ORF">Tci_059636</name>
</gene>
<reference evidence="2" key="1">
    <citation type="journal article" date="2019" name="Sci. Rep.">
        <title>Draft genome of Tanacetum cinerariifolium, the natural source of mosquito coil.</title>
        <authorList>
            <person name="Yamashiro T."/>
            <person name="Shiraishi A."/>
            <person name="Satake H."/>
            <person name="Nakayama K."/>
        </authorList>
    </citation>
    <scope>NUCLEOTIDE SEQUENCE</scope>
</reference>
<evidence type="ECO:0000313" key="2">
    <source>
        <dbReference type="EMBL" id="GEU87658.1"/>
    </source>
</evidence>
<feature type="compositionally biased region" description="Basic and acidic residues" evidence="1">
    <location>
        <begin position="146"/>
        <end position="158"/>
    </location>
</feature>
<name>A0A6L2NMW6_TANCI</name>
<protein>
    <submittedName>
        <fullName evidence="2">Uncharacterized protein</fullName>
    </submittedName>
</protein>
<sequence length="452" mass="51284">MNLYKALLPHATTIHEITSGFTTTPPPPPPFFNPPLQQQTPTIPTPTFTTIISTHPTVSLPEIPNFASILKFDQRVSALGSELSELKQTNLFVKDVSSILSIVDKYLASKMKEAVNVGRDDQDKDEDPSAGSDRGTKRRKSGKNAESSKDSRSKEKKSLSTSKDASKSQHKSFSKSVHGEEPSHAVEELGMQQDQEFFTQDNDEPVNKEVTKADWFKKPELPPTPDPDWSKRRQIDFQPHHTWITQATLDEEPPTSFDEFNDTLFDFSIFVLNRLQIPNLTQEIMVGSASTYLKALARGGDSSRRYSTSVTKTKSATYELKWIKDLVPELWSPVVLTNLTIGERYDLNVALLMFTRRIVIQRWVNDLQLGVKSYQKKLNLTKPDTFKSNLRNKTAYTSNSDLHGIIYVDSFKRKRLMRTDELHKFSDGTLNDVRTALHDIAAGIMMEYLPMR</sequence>
<dbReference type="AlphaFoldDB" id="A0A6L2NMW6"/>
<dbReference type="EMBL" id="BKCJ010009587">
    <property type="protein sequence ID" value="GEU87658.1"/>
    <property type="molecule type" value="Genomic_DNA"/>
</dbReference>
<proteinExistence type="predicted"/>
<organism evidence="2">
    <name type="scientific">Tanacetum cinerariifolium</name>
    <name type="common">Dalmatian daisy</name>
    <name type="synonym">Chrysanthemum cinerariifolium</name>
    <dbReference type="NCBI Taxonomy" id="118510"/>
    <lineage>
        <taxon>Eukaryota</taxon>
        <taxon>Viridiplantae</taxon>
        <taxon>Streptophyta</taxon>
        <taxon>Embryophyta</taxon>
        <taxon>Tracheophyta</taxon>
        <taxon>Spermatophyta</taxon>
        <taxon>Magnoliopsida</taxon>
        <taxon>eudicotyledons</taxon>
        <taxon>Gunneridae</taxon>
        <taxon>Pentapetalae</taxon>
        <taxon>asterids</taxon>
        <taxon>campanulids</taxon>
        <taxon>Asterales</taxon>
        <taxon>Asteraceae</taxon>
        <taxon>Asteroideae</taxon>
        <taxon>Anthemideae</taxon>
        <taxon>Anthemidinae</taxon>
        <taxon>Tanacetum</taxon>
    </lineage>
</organism>